<keyword evidence="6 8" id="KW-1133">Transmembrane helix</keyword>
<protein>
    <submittedName>
        <fullName evidence="10">General secretion pathway protein F</fullName>
    </submittedName>
</protein>
<evidence type="ECO:0000313" key="10">
    <source>
        <dbReference type="EMBL" id="SDJ47891.1"/>
    </source>
</evidence>
<dbReference type="GO" id="GO:0005886">
    <property type="term" value="C:plasma membrane"/>
    <property type="evidence" value="ECO:0007669"/>
    <property type="project" value="UniProtKB-SubCell"/>
</dbReference>
<dbReference type="EMBL" id="FNFD01000001">
    <property type="protein sequence ID" value="SDJ47891.1"/>
    <property type="molecule type" value="Genomic_DNA"/>
</dbReference>
<keyword evidence="5 8" id="KW-0812">Transmembrane</keyword>
<dbReference type="PANTHER" id="PTHR30012:SF7">
    <property type="entry name" value="PROTEIN TRANSPORT PROTEIN HOFC HOMOLOG"/>
    <property type="match status" value="1"/>
</dbReference>
<comment type="similarity">
    <text evidence="2">Belongs to the GSP F family.</text>
</comment>
<comment type="subcellular location">
    <subcellularLocation>
        <location evidence="1">Cell inner membrane</location>
        <topology evidence="1">Multi-pass membrane protein</topology>
    </subcellularLocation>
</comment>
<evidence type="ECO:0000256" key="5">
    <source>
        <dbReference type="ARBA" id="ARBA00022692"/>
    </source>
</evidence>
<dbReference type="PANTHER" id="PTHR30012">
    <property type="entry name" value="GENERAL SECRETION PATHWAY PROTEIN"/>
    <property type="match status" value="1"/>
</dbReference>
<proteinExistence type="inferred from homology"/>
<keyword evidence="11" id="KW-1185">Reference proteome</keyword>
<evidence type="ECO:0000256" key="8">
    <source>
        <dbReference type="SAM" id="Phobius"/>
    </source>
</evidence>
<evidence type="ECO:0000313" key="11">
    <source>
        <dbReference type="Proteomes" id="UP000198706"/>
    </source>
</evidence>
<accession>A0A1G8U2A6</accession>
<evidence type="ECO:0000259" key="9">
    <source>
        <dbReference type="Pfam" id="PF00482"/>
    </source>
</evidence>
<evidence type="ECO:0000256" key="3">
    <source>
        <dbReference type="ARBA" id="ARBA00022475"/>
    </source>
</evidence>
<feature type="domain" description="Type II secretion system protein GspF" evidence="9">
    <location>
        <begin position="72"/>
        <end position="195"/>
    </location>
</feature>
<keyword evidence="4" id="KW-0997">Cell inner membrane</keyword>
<dbReference type="Pfam" id="PF00482">
    <property type="entry name" value="T2SSF"/>
    <property type="match status" value="2"/>
</dbReference>
<evidence type="ECO:0000256" key="4">
    <source>
        <dbReference type="ARBA" id="ARBA00022519"/>
    </source>
</evidence>
<dbReference type="STRING" id="137658.SAMN05216186_101547"/>
<dbReference type="FunFam" id="1.20.81.30:FF:000001">
    <property type="entry name" value="Type II secretion system protein F"/>
    <property type="match status" value="1"/>
</dbReference>
<name>A0A1G8U2A6_9PSED</name>
<dbReference type="InterPro" id="IPR003004">
    <property type="entry name" value="GspF/PilC"/>
</dbReference>
<reference evidence="10 11" key="1">
    <citation type="submission" date="2016-10" db="EMBL/GenBank/DDBJ databases">
        <authorList>
            <person name="de Groot N.N."/>
        </authorList>
    </citation>
    <scope>NUCLEOTIDE SEQUENCE [LARGE SCALE GENOMIC DNA]</scope>
    <source>
        <strain evidence="10 11">JCM 21544</strain>
    </source>
</reference>
<dbReference type="PRINTS" id="PR00812">
    <property type="entry name" value="BCTERIALGSPF"/>
</dbReference>
<dbReference type="InterPro" id="IPR042094">
    <property type="entry name" value="T2SS_GspF_sf"/>
</dbReference>
<dbReference type="AlphaFoldDB" id="A0A1G8U2A6"/>
<feature type="domain" description="Type II secretion system protein GspF" evidence="9">
    <location>
        <begin position="275"/>
        <end position="396"/>
    </location>
</feature>
<organism evidence="10 11">
    <name type="scientific">Pseudomonas indica</name>
    <dbReference type="NCBI Taxonomy" id="137658"/>
    <lineage>
        <taxon>Bacteria</taxon>
        <taxon>Pseudomonadati</taxon>
        <taxon>Pseudomonadota</taxon>
        <taxon>Gammaproteobacteria</taxon>
        <taxon>Pseudomonadales</taxon>
        <taxon>Pseudomonadaceae</taxon>
        <taxon>Pseudomonas</taxon>
    </lineage>
</organism>
<dbReference type="InterPro" id="IPR018076">
    <property type="entry name" value="T2SS_GspF_dom"/>
</dbReference>
<keyword evidence="7 8" id="KW-0472">Membrane</keyword>
<gene>
    <name evidence="10" type="ORF">SAMN05216186_101547</name>
</gene>
<sequence length="406" mass="44479">MALFHYRAVSDSGEVQQGQVEAADEQAVLEQLRARSLIPIEIGNRRGWQGWLQGDVGALLQRSRGHRLVLLFTQQLASLLQAGVPLDRSLEIMQRVSADLPMQQLIAPIQEGVRRGASLSRVLGERPELFSGFYISLVQAAEVAGDLAEGLGSLAYYLERSKSLRDKLVSVLIYPLILLGVSATSLLVILVYVIPQFRQLFDDMDASLPFSTQVVIGLAEGLRVAGPWLLLAALAAAWGVRRALRQPDYRRRWDQAVLRLPLLGSLRRRIETARFTRSLGTLLKGGVALLQALNIARQTLGNQLMLEQVGIAAESLKQGRQLAAPLLATGLFPALAMQMIQVGEETGHLDEMLLKVADTYDREVEISMQRLLAVLEPLLIVGLGLLIAGIILSVLVAIMSITELPI</sequence>
<evidence type="ECO:0000256" key="2">
    <source>
        <dbReference type="ARBA" id="ARBA00005745"/>
    </source>
</evidence>
<dbReference type="GO" id="GO:0015628">
    <property type="term" value="P:protein secretion by the type II secretion system"/>
    <property type="evidence" value="ECO:0007669"/>
    <property type="project" value="TreeGrafter"/>
</dbReference>
<feature type="transmembrane region" description="Helical" evidence="8">
    <location>
        <begin position="214"/>
        <end position="240"/>
    </location>
</feature>
<evidence type="ECO:0000256" key="6">
    <source>
        <dbReference type="ARBA" id="ARBA00022989"/>
    </source>
</evidence>
<feature type="transmembrane region" description="Helical" evidence="8">
    <location>
        <begin position="168"/>
        <end position="194"/>
    </location>
</feature>
<dbReference type="Proteomes" id="UP000198706">
    <property type="component" value="Unassembled WGS sequence"/>
</dbReference>
<evidence type="ECO:0000256" key="7">
    <source>
        <dbReference type="ARBA" id="ARBA00023136"/>
    </source>
</evidence>
<feature type="transmembrane region" description="Helical" evidence="8">
    <location>
        <begin position="378"/>
        <end position="401"/>
    </location>
</feature>
<dbReference type="Gene3D" id="1.20.81.30">
    <property type="entry name" value="Type II secretion system (T2SS), domain F"/>
    <property type="match status" value="2"/>
</dbReference>
<evidence type="ECO:0000256" key="1">
    <source>
        <dbReference type="ARBA" id="ARBA00004429"/>
    </source>
</evidence>
<dbReference type="RefSeq" id="WP_084339672.1">
    <property type="nucleotide sequence ID" value="NZ_FNFD01000001.1"/>
</dbReference>
<keyword evidence="3" id="KW-1003">Cell membrane</keyword>